<organism evidence="1">
    <name type="scientific">marine sediment metagenome</name>
    <dbReference type="NCBI Taxonomy" id="412755"/>
    <lineage>
        <taxon>unclassified sequences</taxon>
        <taxon>metagenomes</taxon>
        <taxon>ecological metagenomes</taxon>
    </lineage>
</organism>
<accession>X1PPE1</accession>
<evidence type="ECO:0000313" key="1">
    <source>
        <dbReference type="EMBL" id="GAI44381.1"/>
    </source>
</evidence>
<sequence length="226" mass="26438">YGVYVISEIDKVPVVYYSIPEKGHLGLDFNWSDLEDSDTELRHLIESKKLHKKRFLGVNLDRVGFGPYYRFFEEVPDEGIIIHEMLIEDLEKLESWDHELVGIYFDQLGMLEKARKHYNLAIKRFPERTGLYINLGCTYAKEGDLSNCLVHWKKAAAIDGRYDTLHYNIACFYALRDDIESAIHHLKLAVDKGYRDVEHLIEDPELASIRNDPRIKAIITNIKKRR</sequence>
<dbReference type="InterPro" id="IPR011990">
    <property type="entry name" value="TPR-like_helical_dom_sf"/>
</dbReference>
<dbReference type="NCBIfam" id="NF047558">
    <property type="entry name" value="TPR_END_plus"/>
    <property type="match status" value="1"/>
</dbReference>
<proteinExistence type="predicted"/>
<comment type="caution">
    <text evidence="1">The sequence shown here is derived from an EMBL/GenBank/DDBJ whole genome shotgun (WGS) entry which is preliminary data.</text>
</comment>
<dbReference type="SMART" id="SM00028">
    <property type="entry name" value="TPR"/>
    <property type="match status" value="3"/>
</dbReference>
<reference evidence="1" key="1">
    <citation type="journal article" date="2014" name="Front. Microbiol.">
        <title>High frequency of phylogenetically diverse reductive dehalogenase-homologous genes in deep subseafloor sedimentary metagenomes.</title>
        <authorList>
            <person name="Kawai M."/>
            <person name="Futagami T."/>
            <person name="Toyoda A."/>
            <person name="Takaki Y."/>
            <person name="Nishi S."/>
            <person name="Hori S."/>
            <person name="Arai W."/>
            <person name="Tsubouchi T."/>
            <person name="Morono Y."/>
            <person name="Uchiyama I."/>
            <person name="Ito T."/>
            <person name="Fujiyama A."/>
            <person name="Inagaki F."/>
            <person name="Takami H."/>
        </authorList>
    </citation>
    <scope>NUCLEOTIDE SEQUENCE</scope>
    <source>
        <strain evidence="1">Expedition CK06-06</strain>
    </source>
</reference>
<dbReference type="AlphaFoldDB" id="X1PPE1"/>
<dbReference type="Gene3D" id="1.25.40.10">
    <property type="entry name" value="Tetratricopeptide repeat domain"/>
    <property type="match status" value="1"/>
</dbReference>
<name>X1PPE1_9ZZZZ</name>
<protein>
    <submittedName>
        <fullName evidence="1">Uncharacterized protein</fullName>
    </submittedName>
</protein>
<feature type="non-terminal residue" evidence="1">
    <location>
        <position position="1"/>
    </location>
</feature>
<gene>
    <name evidence="1" type="ORF">S06H3_41308</name>
</gene>
<dbReference type="InterPro" id="IPR019734">
    <property type="entry name" value="TPR_rpt"/>
</dbReference>
<dbReference type="SUPFAM" id="SSF48452">
    <property type="entry name" value="TPR-like"/>
    <property type="match status" value="1"/>
</dbReference>
<dbReference type="EMBL" id="BARV01025440">
    <property type="protein sequence ID" value="GAI44381.1"/>
    <property type="molecule type" value="Genomic_DNA"/>
</dbReference>